<name>A0ACC0BUZ9_CATRO</name>
<sequence length="324" mass="36430">MFFKLVEIEPQELRFIVELKKQSLCSVRLLNKTDHYVAFKVKTTSPKKYSVRPNVGVIGPQSTFDFIVTMQAQRVAPPETTCKDKFLIQSVVVPVGTTEEMITSTLFTKDGDKFVQEDKLRVILASPPHSSEPSPKNGVHNEAPTFPPHSPVFSPMNGVQSEVPTFPPHSPVLSPMNGVQYEVPASDVSTVEHQIVHRVETASPQHKVIEDVEAKVKNREQLAAAMASTPKTVQDPKEPELVKDIENMKTQMSKLEFKLKEAEVTISRLIEEKKLTIQERETLQRELVILGNKKGTRKVRLGFPFLFVCMIALVSAFLGYLLHF</sequence>
<evidence type="ECO:0000313" key="2">
    <source>
        <dbReference type="Proteomes" id="UP001060085"/>
    </source>
</evidence>
<protein>
    <submittedName>
        <fullName evidence="1">Uncharacterized protein</fullName>
    </submittedName>
</protein>
<evidence type="ECO:0000313" key="1">
    <source>
        <dbReference type="EMBL" id="KAI5676421.1"/>
    </source>
</evidence>
<organism evidence="1 2">
    <name type="scientific">Catharanthus roseus</name>
    <name type="common">Madagascar periwinkle</name>
    <name type="synonym">Vinca rosea</name>
    <dbReference type="NCBI Taxonomy" id="4058"/>
    <lineage>
        <taxon>Eukaryota</taxon>
        <taxon>Viridiplantae</taxon>
        <taxon>Streptophyta</taxon>
        <taxon>Embryophyta</taxon>
        <taxon>Tracheophyta</taxon>
        <taxon>Spermatophyta</taxon>
        <taxon>Magnoliopsida</taxon>
        <taxon>eudicotyledons</taxon>
        <taxon>Gunneridae</taxon>
        <taxon>Pentapetalae</taxon>
        <taxon>asterids</taxon>
        <taxon>lamiids</taxon>
        <taxon>Gentianales</taxon>
        <taxon>Apocynaceae</taxon>
        <taxon>Rauvolfioideae</taxon>
        <taxon>Vinceae</taxon>
        <taxon>Catharanthinae</taxon>
        <taxon>Catharanthus</taxon>
    </lineage>
</organism>
<comment type="caution">
    <text evidence="1">The sequence shown here is derived from an EMBL/GenBank/DDBJ whole genome shotgun (WGS) entry which is preliminary data.</text>
</comment>
<dbReference type="EMBL" id="CM044702">
    <property type="protein sequence ID" value="KAI5676421.1"/>
    <property type="molecule type" value="Genomic_DNA"/>
</dbReference>
<proteinExistence type="predicted"/>
<keyword evidence="2" id="KW-1185">Reference proteome</keyword>
<gene>
    <name evidence="1" type="ORF">M9H77_07371</name>
</gene>
<reference evidence="2" key="1">
    <citation type="journal article" date="2023" name="Nat. Plants">
        <title>Single-cell RNA sequencing provides a high-resolution roadmap for understanding the multicellular compartmentation of specialized metabolism.</title>
        <authorList>
            <person name="Sun S."/>
            <person name="Shen X."/>
            <person name="Li Y."/>
            <person name="Li Y."/>
            <person name="Wang S."/>
            <person name="Li R."/>
            <person name="Zhang H."/>
            <person name="Shen G."/>
            <person name="Guo B."/>
            <person name="Wei J."/>
            <person name="Xu J."/>
            <person name="St-Pierre B."/>
            <person name="Chen S."/>
            <person name="Sun C."/>
        </authorList>
    </citation>
    <scope>NUCLEOTIDE SEQUENCE [LARGE SCALE GENOMIC DNA]</scope>
</reference>
<dbReference type="Proteomes" id="UP001060085">
    <property type="component" value="Linkage Group LG02"/>
</dbReference>
<accession>A0ACC0BUZ9</accession>